<organism evidence="2">
    <name type="scientific">Asparagus officinalis</name>
    <name type="common">Garden asparagus</name>
    <dbReference type="NCBI Taxonomy" id="4686"/>
    <lineage>
        <taxon>Eukaryota</taxon>
        <taxon>Viridiplantae</taxon>
        <taxon>Streptophyta</taxon>
        <taxon>Embryophyta</taxon>
        <taxon>Tracheophyta</taxon>
        <taxon>Spermatophyta</taxon>
        <taxon>Magnoliopsida</taxon>
        <taxon>Liliopsida</taxon>
        <taxon>Asparagales</taxon>
        <taxon>Asparagaceae</taxon>
        <taxon>Asparagoideae</taxon>
        <taxon>Asparagus</taxon>
    </lineage>
</organism>
<dbReference type="AlphaFoldDB" id="Q2AA97"/>
<sequence>MFNPTLELGLSWDWAGIGGVNDAYRVALSAFSRCETLAAAVPPSPRAAAQTPPLPPPQPIAFPLFPLENPNRPPQPLPSTALSKSPATHPSSSTAALITPRVVAGIYIHRRLLSSRRQVRRRDRSECRCALVASSSLPQITTTLFHWVVYFGSDLTGSVGPDPDSDPICIVPNFDSAIRWCMADPNAEDNDLVLDPETDIVDLQLSPWFNYLPFESVPEYVERVTHQIVDSVESRLGISSWHQRFHPDTPLHPNYVTLGELLPLRFGLITPPPEDPPVEPVQPDEGNLAQESQATREILNDNNERLARLEETRVATPPPHDQGFGPIVPPPQGQGYGHFVHRPPHQPVPDPDT</sequence>
<feature type="region of interest" description="Disordered" evidence="1">
    <location>
        <begin position="312"/>
        <end position="353"/>
    </location>
</feature>
<evidence type="ECO:0000313" key="2">
    <source>
        <dbReference type="EMBL" id="ABD63097.1"/>
    </source>
</evidence>
<feature type="compositionally biased region" description="Low complexity" evidence="1">
    <location>
        <begin position="83"/>
        <end position="94"/>
    </location>
</feature>
<reference evidence="2" key="1">
    <citation type="submission" date="2006-03" db="EMBL/GenBank/DDBJ databases">
        <title>Comparative Sequence and Genetic Analyses of Asparagus BACs Reveal No Microsynteny with Onion or Rice.</title>
        <authorList>
            <person name="Jernej J."/>
            <person name="Telgmann A."/>
            <person name="Jung C."/>
            <person name="Cheung F."/>
            <person name="Havey M.J."/>
            <person name="Town C.D."/>
        </authorList>
    </citation>
    <scope>NUCLEOTIDE SEQUENCE</scope>
</reference>
<evidence type="ECO:0000256" key="1">
    <source>
        <dbReference type="SAM" id="MobiDB-lite"/>
    </source>
</evidence>
<feature type="region of interest" description="Disordered" evidence="1">
    <location>
        <begin position="273"/>
        <end position="293"/>
    </location>
</feature>
<proteinExistence type="predicted"/>
<gene>
    <name evidence="2" type="ORF">17.t00024</name>
</gene>
<protein>
    <submittedName>
        <fullName evidence="2">Uncharacterized protein</fullName>
    </submittedName>
</protein>
<name>Q2AA97_ASPOF</name>
<accession>Q2AA97</accession>
<feature type="region of interest" description="Disordered" evidence="1">
    <location>
        <begin position="44"/>
        <end position="94"/>
    </location>
</feature>
<dbReference type="EMBL" id="AC183433">
    <property type="protein sequence ID" value="ABD63097.1"/>
    <property type="molecule type" value="Genomic_DNA"/>
</dbReference>